<dbReference type="PANTHER" id="PTHR47307">
    <property type="entry name" value="GLUTATHIONE-REGULATED POTASSIUM-EFFLUX SYSTEM ANCILLARY PROTEIN KEFG"/>
    <property type="match status" value="1"/>
</dbReference>
<evidence type="ECO:0000313" key="3">
    <source>
        <dbReference type="EMBL" id="CAA9507683.1"/>
    </source>
</evidence>
<dbReference type="EMBL" id="CADCVN010000890">
    <property type="protein sequence ID" value="CAA9507683.1"/>
    <property type="molecule type" value="Genomic_DNA"/>
</dbReference>
<dbReference type="InterPro" id="IPR003680">
    <property type="entry name" value="Flavodoxin_fold"/>
</dbReference>
<name>A0A6J4SWR4_9BACT</name>
<dbReference type="GO" id="GO:0010181">
    <property type="term" value="F:FMN binding"/>
    <property type="evidence" value="ECO:0007669"/>
    <property type="project" value="TreeGrafter"/>
</dbReference>
<sequence length="201" mass="23628">MNKILVLFAHPVVEKSRVHSVLLRSISNIEGITINDLYETYPDFDINVEREQKLLLIHQVIVWQHPFYWYSCPAILKQWQDLVLEHGWAYGRNGNNLKGKRIFNALTSGAGSETYQLSGRQHCTIHELMKPFERTAALCQMIYLPPFWVPGTHRMALPEIQEFSRRYRELLITLRDRNFEQEDLNSCHFLNDLKTNSKNLS</sequence>
<organism evidence="3">
    <name type="scientific">uncultured Segetibacter sp</name>
    <dbReference type="NCBI Taxonomy" id="481133"/>
    <lineage>
        <taxon>Bacteria</taxon>
        <taxon>Pseudomonadati</taxon>
        <taxon>Bacteroidota</taxon>
        <taxon>Chitinophagia</taxon>
        <taxon>Chitinophagales</taxon>
        <taxon>Chitinophagaceae</taxon>
        <taxon>Segetibacter</taxon>
        <taxon>environmental samples</taxon>
    </lineage>
</organism>
<dbReference type="InterPro" id="IPR046980">
    <property type="entry name" value="KefG/KefF"/>
</dbReference>
<evidence type="ECO:0000256" key="1">
    <source>
        <dbReference type="ARBA" id="ARBA00023002"/>
    </source>
</evidence>
<feature type="domain" description="Flavodoxin-like fold" evidence="2">
    <location>
        <begin position="3"/>
        <end position="170"/>
    </location>
</feature>
<accession>A0A6J4SWR4</accession>
<dbReference type="PANTHER" id="PTHR47307:SF1">
    <property type="entry name" value="GLUTATHIONE-REGULATED POTASSIUM-EFFLUX SYSTEM ANCILLARY PROTEIN KEFG"/>
    <property type="match status" value="1"/>
</dbReference>
<dbReference type="Pfam" id="PF02525">
    <property type="entry name" value="Flavodoxin_2"/>
    <property type="match status" value="1"/>
</dbReference>
<dbReference type="Gene3D" id="3.40.50.360">
    <property type="match status" value="1"/>
</dbReference>
<dbReference type="SUPFAM" id="SSF52218">
    <property type="entry name" value="Flavoproteins"/>
    <property type="match status" value="1"/>
</dbReference>
<evidence type="ECO:0000259" key="2">
    <source>
        <dbReference type="Pfam" id="PF02525"/>
    </source>
</evidence>
<dbReference type="GO" id="GO:0003955">
    <property type="term" value="F:NAD(P)H dehydrogenase (quinone) activity"/>
    <property type="evidence" value="ECO:0007669"/>
    <property type="project" value="TreeGrafter"/>
</dbReference>
<reference evidence="3" key="1">
    <citation type="submission" date="2020-02" db="EMBL/GenBank/DDBJ databases">
        <authorList>
            <person name="Meier V. D."/>
        </authorList>
    </citation>
    <scope>NUCLEOTIDE SEQUENCE</scope>
    <source>
        <strain evidence="3">AVDCRST_MAG96</strain>
    </source>
</reference>
<proteinExistence type="predicted"/>
<dbReference type="InterPro" id="IPR029039">
    <property type="entry name" value="Flavoprotein-like_sf"/>
</dbReference>
<dbReference type="AlphaFoldDB" id="A0A6J4SWR4"/>
<dbReference type="GO" id="GO:0009055">
    <property type="term" value="F:electron transfer activity"/>
    <property type="evidence" value="ECO:0007669"/>
    <property type="project" value="TreeGrafter"/>
</dbReference>
<protein>
    <submittedName>
        <fullName evidence="3">Glutathione-regulated potassium-efflux system ancillary protein KefF/G</fullName>
    </submittedName>
</protein>
<keyword evidence="1" id="KW-0560">Oxidoreductase</keyword>
<gene>
    <name evidence="3" type="ORF">AVDCRST_MAG96-2302</name>
</gene>